<evidence type="ECO:0000313" key="17">
    <source>
        <dbReference type="Proteomes" id="UP000008909"/>
    </source>
</evidence>
<dbReference type="EMBL" id="DF143297">
    <property type="protein sequence ID" value="GAA37733.2"/>
    <property type="molecule type" value="Genomic_DNA"/>
</dbReference>
<comment type="subunit">
    <text evidence="13">Component of the ATP synthase complex composed at least of ATP5F1A/subunit alpha, ATP5F1B/subunit beta, ATP5MC1/subunit c (homooctomer), MT-ATP6/subunit a, MT-ATP8/subunit 8, ATP5ME/subunit e, ATP5MF/subunit f, ATP5MG/subunit g, ATP5MK/subunit k, ATP5MJ/subunit j, ATP5F1C/subunit gamma, ATP5F1D/subunit delta, ATP5F1E/subunit epsilon, ATP5PF/subunit F6, ATP5PB/subunit b, ATP5PD/subunit d, ATP5PO/subunit OSCP. ATP synthase complex consists of a soluble F(1) head domain (subunits alpha(3) and beta(3)) - the catalytic core - and a membrane F(0) domain - the membrane proton channel (subunits c, a, 8, e, f, g, k and j). These two domains are linked by a central stalk (subunits gamma, delta, and epsilon) rotating inside the F1 region and a stationary peripheral stalk (subunits F6, b, d, and OSCP).</text>
</comment>
<evidence type="ECO:0000256" key="2">
    <source>
        <dbReference type="ARBA" id="ARBA00007333"/>
    </source>
</evidence>
<dbReference type="InterPro" id="IPR008386">
    <property type="entry name" value="ATP_synth_F0_esu_mt"/>
</dbReference>
<keyword evidence="9 15" id="KW-0496">Mitochondrion</keyword>
<evidence type="ECO:0000256" key="6">
    <source>
        <dbReference type="ARBA" id="ARBA00022792"/>
    </source>
</evidence>
<evidence type="ECO:0000256" key="13">
    <source>
        <dbReference type="ARBA" id="ARBA00064647"/>
    </source>
</evidence>
<accession>H2KS54</accession>
<evidence type="ECO:0000256" key="15">
    <source>
        <dbReference type="RuleBase" id="RU367005"/>
    </source>
</evidence>
<evidence type="ECO:0000256" key="4">
    <source>
        <dbReference type="ARBA" id="ARBA00022547"/>
    </source>
</evidence>
<keyword evidence="4 15" id="KW-0138">CF(0)</keyword>
<keyword evidence="6 15" id="KW-0999">Mitochondrion inner membrane</keyword>
<dbReference type="GO" id="GO:0015986">
    <property type="term" value="P:proton motive force-driven ATP synthesis"/>
    <property type="evidence" value="ECO:0007669"/>
    <property type="project" value="InterPro"/>
</dbReference>
<comment type="subcellular location">
    <subcellularLocation>
        <location evidence="1 15">Mitochondrion inner membrane</location>
    </subcellularLocation>
</comment>
<evidence type="ECO:0000256" key="8">
    <source>
        <dbReference type="ARBA" id="ARBA00023065"/>
    </source>
</evidence>
<gene>
    <name evidence="16" type="ORF">CLF_108119</name>
</gene>
<evidence type="ECO:0000256" key="12">
    <source>
        <dbReference type="ARBA" id="ARBA00057306"/>
    </source>
</evidence>
<dbReference type="GO" id="GO:0015078">
    <property type="term" value="F:proton transmembrane transporter activity"/>
    <property type="evidence" value="ECO:0007669"/>
    <property type="project" value="InterPro"/>
</dbReference>
<evidence type="ECO:0000256" key="5">
    <source>
        <dbReference type="ARBA" id="ARBA00022781"/>
    </source>
</evidence>
<evidence type="ECO:0000256" key="11">
    <source>
        <dbReference type="ARBA" id="ARBA00023310"/>
    </source>
</evidence>
<dbReference type="Proteomes" id="UP000008909">
    <property type="component" value="Unassembled WGS sequence"/>
</dbReference>
<dbReference type="AlphaFoldDB" id="H2KS54"/>
<proteinExistence type="inferred from homology"/>
<dbReference type="GO" id="GO:0045259">
    <property type="term" value="C:proton-transporting ATP synthase complex"/>
    <property type="evidence" value="ECO:0007669"/>
    <property type="project" value="UniProtKB-UniRule"/>
</dbReference>
<keyword evidence="10" id="KW-0472">Membrane</keyword>
<protein>
    <recommendedName>
        <fullName evidence="14 15">ATP synthase F(0) complex subunit e, mitochondrial</fullName>
    </recommendedName>
</protein>
<name>H2KS54_CLOSI</name>
<keyword evidence="11 15" id="KW-0066">ATP synthesis</keyword>
<dbReference type="Pfam" id="PF05680">
    <property type="entry name" value="ATP-synt_E"/>
    <property type="match status" value="1"/>
</dbReference>
<evidence type="ECO:0000256" key="7">
    <source>
        <dbReference type="ARBA" id="ARBA00022990"/>
    </source>
</evidence>
<comment type="subunit">
    <text evidence="15">F-type ATPases have 2 components, CF(1) - the catalytic core - and CF(0) - the membrane proton channel. CF(1) and CF(0) have multiple subunits.</text>
</comment>
<evidence type="ECO:0000256" key="14">
    <source>
        <dbReference type="ARBA" id="ARBA00074682"/>
    </source>
</evidence>
<comment type="function">
    <text evidence="12 15">Subunit e, of the mitochondrial membrane ATP synthase complex (F(1)F(0) ATP synthase or Complex V) that produces ATP from ADP in the presence of a proton gradient across the membrane which is generated by electron transport complexes of the respiratory chain. ATP synthase complex consist of a soluble F(1) head domain - the catalytic core - and a membrane F(1) domain - the membrane proton channel. These two domains are linked by a central stalk rotating inside the F(1) region and a stationary peripheral stalk. During catalysis, ATP synthesis in the catalytic domain of F(1) is coupled via a rotary mechanism of the central stalk subunits to proton translocation. In vivo, can only synthesize ATP although its ATP hydrolase activity can be activated artificially in vitro. Part of the complex F(0) domain.</text>
</comment>
<reference evidence="16" key="1">
    <citation type="journal article" date="2011" name="Genome Biol.">
        <title>The draft genome of the carcinogenic human liver fluke Clonorchis sinensis.</title>
        <authorList>
            <person name="Wang X."/>
            <person name="Chen W."/>
            <person name="Huang Y."/>
            <person name="Sun J."/>
            <person name="Men J."/>
            <person name="Liu H."/>
            <person name="Luo F."/>
            <person name="Guo L."/>
            <person name="Lv X."/>
            <person name="Deng C."/>
            <person name="Zhou C."/>
            <person name="Fan Y."/>
            <person name="Li X."/>
            <person name="Huang L."/>
            <person name="Hu Y."/>
            <person name="Liang C."/>
            <person name="Hu X."/>
            <person name="Xu J."/>
            <person name="Yu X."/>
        </authorList>
    </citation>
    <scope>NUCLEOTIDE SEQUENCE [LARGE SCALE GENOMIC DNA]</scope>
    <source>
        <strain evidence="16">Henan</strain>
    </source>
</reference>
<comment type="similarity">
    <text evidence="2 15">Belongs to the ATPase e subunit family.</text>
</comment>
<evidence type="ECO:0000256" key="9">
    <source>
        <dbReference type="ARBA" id="ARBA00023128"/>
    </source>
</evidence>
<dbReference type="PANTHER" id="PTHR12427:SF1">
    <property type="entry name" value="ATP SYNTHASE SUBUNIT E, MITOCHONDRIAL"/>
    <property type="match status" value="1"/>
</dbReference>
<evidence type="ECO:0000313" key="16">
    <source>
        <dbReference type="EMBL" id="GAA37733.2"/>
    </source>
</evidence>
<evidence type="ECO:0000256" key="1">
    <source>
        <dbReference type="ARBA" id="ARBA00004273"/>
    </source>
</evidence>
<keyword evidence="5 15" id="KW-0375">Hydrogen ion transport</keyword>
<dbReference type="PANTHER" id="PTHR12427">
    <property type="entry name" value="ATP SYNTHASE E CHAIN, MITOCHONDRIAL"/>
    <property type="match status" value="1"/>
</dbReference>
<dbReference type="GO" id="GO:0005743">
    <property type="term" value="C:mitochondrial inner membrane"/>
    <property type="evidence" value="ECO:0007669"/>
    <property type="project" value="UniProtKB-SubCell"/>
</dbReference>
<evidence type="ECO:0000256" key="10">
    <source>
        <dbReference type="ARBA" id="ARBA00023136"/>
    </source>
</evidence>
<keyword evidence="3 15" id="KW-0813">Transport</keyword>
<keyword evidence="7" id="KW-0007">Acetylation</keyword>
<keyword evidence="17" id="KW-1185">Reference proteome</keyword>
<keyword evidence="8 15" id="KW-0406">Ion transport</keyword>
<evidence type="ECO:0000256" key="3">
    <source>
        <dbReference type="ARBA" id="ARBA00022448"/>
    </source>
</evidence>
<sequence length="122" mass="13847">MKSIFVRFSCLKLTIPDRDVEPEVPNGGLARHQMTDSVHSIKLPAPREVSPLIRTARWGLLAVGILYGALRLKYLKSREVNIQKHNKIILAKRAAEYKEWFEEQAEKSARQLAKDAGIVPKT</sequence>
<reference key="2">
    <citation type="submission" date="2011-10" db="EMBL/GenBank/DDBJ databases">
        <title>The genome and transcriptome sequence of Clonorchis sinensis provide insights into the carcinogenic liver fluke.</title>
        <authorList>
            <person name="Wang X."/>
            <person name="Huang Y."/>
            <person name="Chen W."/>
            <person name="Liu H."/>
            <person name="Guo L."/>
            <person name="Chen Y."/>
            <person name="Luo F."/>
            <person name="Zhou W."/>
            <person name="Sun J."/>
            <person name="Mao Q."/>
            <person name="Liang P."/>
            <person name="Zhou C."/>
            <person name="Tian Y."/>
            <person name="Men J."/>
            <person name="Lv X."/>
            <person name="Huang L."/>
            <person name="Zhou J."/>
            <person name="Hu Y."/>
            <person name="Li R."/>
            <person name="Zhang F."/>
            <person name="Lei H."/>
            <person name="Li X."/>
            <person name="Hu X."/>
            <person name="Liang C."/>
            <person name="Xu J."/>
            <person name="Wu Z."/>
            <person name="Yu X."/>
        </authorList>
    </citation>
    <scope>NUCLEOTIDE SEQUENCE</scope>
    <source>
        <strain>Henan</strain>
    </source>
</reference>
<organism evidence="16 17">
    <name type="scientific">Clonorchis sinensis</name>
    <name type="common">Chinese liver fluke</name>
    <dbReference type="NCBI Taxonomy" id="79923"/>
    <lineage>
        <taxon>Eukaryota</taxon>
        <taxon>Metazoa</taxon>
        <taxon>Spiralia</taxon>
        <taxon>Lophotrochozoa</taxon>
        <taxon>Platyhelminthes</taxon>
        <taxon>Trematoda</taxon>
        <taxon>Digenea</taxon>
        <taxon>Opisthorchiida</taxon>
        <taxon>Opisthorchiata</taxon>
        <taxon>Opisthorchiidae</taxon>
        <taxon>Clonorchis</taxon>
    </lineage>
</organism>